<feature type="chain" id="PRO_5034077832" evidence="1">
    <location>
        <begin position="19"/>
        <end position="172"/>
    </location>
</feature>
<feature type="signal peptide" evidence="1">
    <location>
        <begin position="1"/>
        <end position="18"/>
    </location>
</feature>
<protein>
    <submittedName>
        <fullName evidence="3">Uncharacterized protein LOC111104739 isoform X1</fullName>
    </submittedName>
</protein>
<reference evidence="3" key="1">
    <citation type="submission" date="2025-08" db="UniProtKB">
        <authorList>
            <consortium name="RefSeq"/>
        </authorList>
    </citation>
    <scope>IDENTIFICATION</scope>
    <source>
        <tissue evidence="3">Whole sample</tissue>
    </source>
</reference>
<keyword evidence="1" id="KW-0732">Signal</keyword>
<name>A0A8B8ATN9_CRAVI</name>
<evidence type="ECO:0000256" key="1">
    <source>
        <dbReference type="SAM" id="SignalP"/>
    </source>
</evidence>
<gene>
    <name evidence="3" type="primary">LOC111104739</name>
</gene>
<sequence length="172" mass="18803">MDVVLLFVALWIVTVVSATVRLKIDASNCDEPQKTVIDDARNPPNITSHCGCEIKSNFSGELIFASDNACSPEFHAVDNNGTIIKNICDNKRAHFRRHVSTGDSLKLVLINNSSVQSRNPGEIVKIYASKLSNRGSFSVTCGSALDSITRITRPTFVTEIIEGNPGYFLLFA</sequence>
<accession>A0A8B8ATN9</accession>
<evidence type="ECO:0000313" key="2">
    <source>
        <dbReference type="Proteomes" id="UP000694844"/>
    </source>
</evidence>
<dbReference type="GeneID" id="111104739"/>
<proteinExistence type="predicted"/>
<dbReference type="Proteomes" id="UP000694844">
    <property type="component" value="Chromosome 7"/>
</dbReference>
<dbReference type="RefSeq" id="XP_022294550.1">
    <property type="nucleotide sequence ID" value="XM_022438842.1"/>
</dbReference>
<evidence type="ECO:0000313" key="3">
    <source>
        <dbReference type="RefSeq" id="XP_022294550.1"/>
    </source>
</evidence>
<dbReference type="KEGG" id="cvn:111104739"/>
<dbReference type="OrthoDB" id="6217028at2759"/>
<keyword evidence="2" id="KW-1185">Reference proteome</keyword>
<dbReference type="AlphaFoldDB" id="A0A8B8ATN9"/>
<organism evidence="2 3">
    <name type="scientific">Crassostrea virginica</name>
    <name type="common">Eastern oyster</name>
    <dbReference type="NCBI Taxonomy" id="6565"/>
    <lineage>
        <taxon>Eukaryota</taxon>
        <taxon>Metazoa</taxon>
        <taxon>Spiralia</taxon>
        <taxon>Lophotrochozoa</taxon>
        <taxon>Mollusca</taxon>
        <taxon>Bivalvia</taxon>
        <taxon>Autobranchia</taxon>
        <taxon>Pteriomorphia</taxon>
        <taxon>Ostreida</taxon>
        <taxon>Ostreoidea</taxon>
        <taxon>Ostreidae</taxon>
        <taxon>Crassostrea</taxon>
    </lineage>
</organism>